<feature type="compositionally biased region" description="Basic and acidic residues" evidence="14">
    <location>
        <begin position="1066"/>
        <end position="1077"/>
    </location>
</feature>
<evidence type="ECO:0000256" key="12">
    <source>
        <dbReference type="ARBA" id="ARBA00022807"/>
    </source>
</evidence>
<evidence type="ECO:0000256" key="1">
    <source>
        <dbReference type="ARBA" id="ARBA00000707"/>
    </source>
</evidence>
<protein>
    <recommendedName>
        <fullName evidence="5">ubiquitinyl hydrolase 1</fullName>
        <ecNumber evidence="5">3.4.19.12</ecNumber>
    </recommendedName>
</protein>
<gene>
    <name evidence="17" type="ORF">BSL78_20094</name>
</gene>
<dbReference type="AlphaFoldDB" id="A0A2G8K4U8"/>
<dbReference type="EMBL" id="MRZV01000880">
    <property type="protein sequence ID" value="PIK43040.1"/>
    <property type="molecule type" value="Genomic_DNA"/>
</dbReference>
<evidence type="ECO:0000256" key="4">
    <source>
        <dbReference type="ARBA" id="ARBA00009085"/>
    </source>
</evidence>
<evidence type="ECO:0000313" key="18">
    <source>
        <dbReference type="Proteomes" id="UP000230750"/>
    </source>
</evidence>
<feature type="region of interest" description="Disordered" evidence="14">
    <location>
        <begin position="608"/>
        <end position="695"/>
    </location>
</feature>
<dbReference type="InterPro" id="IPR028889">
    <property type="entry name" value="USP"/>
</dbReference>
<evidence type="ECO:0000259" key="16">
    <source>
        <dbReference type="PROSITE" id="PS50245"/>
    </source>
</evidence>
<feature type="compositionally biased region" description="Polar residues" evidence="14">
    <location>
        <begin position="608"/>
        <end position="673"/>
    </location>
</feature>
<dbReference type="PROSITE" id="PS50235">
    <property type="entry name" value="USP_3"/>
    <property type="match status" value="1"/>
</dbReference>
<dbReference type="Gene3D" id="2.30.30.190">
    <property type="entry name" value="CAP Gly-rich-like domain"/>
    <property type="match status" value="1"/>
</dbReference>
<keyword evidence="13" id="KW-0862">Zinc</keyword>
<accession>A0A2G8K4U8</accession>
<dbReference type="SUPFAM" id="SSF74924">
    <property type="entry name" value="Cap-Gly domain"/>
    <property type="match status" value="1"/>
</dbReference>
<dbReference type="EC" id="3.4.19.12" evidence="5"/>
<dbReference type="GO" id="GO:0006508">
    <property type="term" value="P:proteolysis"/>
    <property type="evidence" value="ECO:0007669"/>
    <property type="project" value="UniProtKB-KW"/>
</dbReference>
<keyword evidence="12" id="KW-0788">Thiol protease</keyword>
<feature type="domain" description="CAP-Gly" evidence="16">
    <location>
        <begin position="143"/>
        <end position="180"/>
    </location>
</feature>
<keyword evidence="11 17" id="KW-0378">Hydrolase</keyword>
<dbReference type="Pfam" id="PF01302">
    <property type="entry name" value="CAP_GLY"/>
    <property type="match status" value="1"/>
</dbReference>
<proteinExistence type="inferred from homology"/>
<feature type="compositionally biased region" description="Basic and acidic residues" evidence="14">
    <location>
        <begin position="971"/>
        <end position="980"/>
    </location>
</feature>
<evidence type="ECO:0000256" key="11">
    <source>
        <dbReference type="ARBA" id="ARBA00022801"/>
    </source>
</evidence>
<dbReference type="InterPro" id="IPR000938">
    <property type="entry name" value="CAP-Gly_domain"/>
</dbReference>
<evidence type="ECO:0000256" key="5">
    <source>
        <dbReference type="ARBA" id="ARBA00012759"/>
    </source>
</evidence>
<feature type="compositionally biased region" description="Basic and acidic residues" evidence="14">
    <location>
        <begin position="869"/>
        <end position="883"/>
    </location>
</feature>
<evidence type="ECO:0000256" key="10">
    <source>
        <dbReference type="ARBA" id="ARBA00022786"/>
    </source>
</evidence>
<evidence type="ECO:0000256" key="9">
    <source>
        <dbReference type="ARBA" id="ARBA00022723"/>
    </source>
</evidence>
<feature type="region of interest" description="Disordered" evidence="14">
    <location>
        <begin position="1022"/>
        <end position="1089"/>
    </location>
</feature>
<comment type="caution">
    <text evidence="17">The sequence shown here is derived from an EMBL/GenBank/DDBJ whole genome shotgun (WGS) entry which is preliminary data.</text>
</comment>
<feature type="compositionally biased region" description="Low complexity" evidence="14">
    <location>
        <begin position="947"/>
        <end position="962"/>
    </location>
</feature>
<feature type="region of interest" description="Disordered" evidence="14">
    <location>
        <begin position="835"/>
        <end position="1005"/>
    </location>
</feature>
<comment type="catalytic activity">
    <reaction evidence="1">
        <text>Thiol-dependent hydrolysis of ester, thioester, amide, peptide and isopeptide bonds formed by the C-terminal Gly of ubiquitin (a 76-residue protein attached to proteins as an intracellular targeting signal).</text>
        <dbReference type="EC" id="3.4.19.12"/>
    </reaction>
</comment>
<dbReference type="InterPro" id="IPR036859">
    <property type="entry name" value="CAP-Gly_dom_sf"/>
</dbReference>
<feature type="region of interest" description="Disordered" evidence="14">
    <location>
        <begin position="729"/>
        <end position="793"/>
    </location>
</feature>
<evidence type="ECO:0000313" key="17">
    <source>
        <dbReference type="EMBL" id="PIK43040.1"/>
    </source>
</evidence>
<keyword evidence="18" id="KW-1185">Reference proteome</keyword>
<feature type="compositionally biased region" description="Polar residues" evidence="14">
    <location>
        <begin position="847"/>
        <end position="868"/>
    </location>
</feature>
<dbReference type="STRING" id="307972.A0A2G8K4U8"/>
<feature type="compositionally biased region" description="Polar residues" evidence="14">
    <location>
        <begin position="884"/>
        <end position="928"/>
    </location>
</feature>
<dbReference type="GO" id="GO:0046872">
    <property type="term" value="F:metal ion binding"/>
    <property type="evidence" value="ECO:0007669"/>
    <property type="project" value="UniProtKB-KW"/>
</dbReference>
<evidence type="ECO:0000256" key="7">
    <source>
        <dbReference type="ARBA" id="ARBA00022553"/>
    </source>
</evidence>
<dbReference type="GO" id="GO:0048471">
    <property type="term" value="C:perinuclear region of cytoplasm"/>
    <property type="evidence" value="ECO:0007669"/>
    <property type="project" value="UniProtKB-SubCell"/>
</dbReference>
<keyword evidence="7" id="KW-0597">Phosphoprotein</keyword>
<evidence type="ECO:0000256" key="14">
    <source>
        <dbReference type="SAM" id="MobiDB-lite"/>
    </source>
</evidence>
<feature type="compositionally biased region" description="Polar residues" evidence="14">
    <location>
        <begin position="1022"/>
        <end position="1045"/>
    </location>
</feature>
<dbReference type="Proteomes" id="UP000230750">
    <property type="component" value="Unassembled WGS sequence"/>
</dbReference>
<evidence type="ECO:0000256" key="6">
    <source>
        <dbReference type="ARBA" id="ARBA00022490"/>
    </source>
</evidence>
<dbReference type="Gene3D" id="3.90.70.10">
    <property type="entry name" value="Cysteine proteinases"/>
    <property type="match status" value="1"/>
</dbReference>
<feature type="compositionally biased region" description="Polar residues" evidence="14">
    <location>
        <begin position="1056"/>
        <end position="1065"/>
    </location>
</feature>
<reference evidence="17 18" key="1">
    <citation type="journal article" date="2017" name="PLoS Biol.">
        <title>The sea cucumber genome provides insights into morphological evolution and visceral regeneration.</title>
        <authorList>
            <person name="Zhang X."/>
            <person name="Sun L."/>
            <person name="Yuan J."/>
            <person name="Sun Y."/>
            <person name="Gao Y."/>
            <person name="Zhang L."/>
            <person name="Li S."/>
            <person name="Dai H."/>
            <person name="Hamel J.F."/>
            <person name="Liu C."/>
            <person name="Yu Y."/>
            <person name="Liu S."/>
            <person name="Lin W."/>
            <person name="Guo K."/>
            <person name="Jin S."/>
            <person name="Xu P."/>
            <person name="Storey K.B."/>
            <person name="Huan P."/>
            <person name="Zhang T."/>
            <person name="Zhou Y."/>
            <person name="Zhang J."/>
            <person name="Lin C."/>
            <person name="Li X."/>
            <person name="Xing L."/>
            <person name="Huo D."/>
            <person name="Sun M."/>
            <person name="Wang L."/>
            <person name="Mercier A."/>
            <person name="Li F."/>
            <person name="Yang H."/>
            <person name="Xiang J."/>
        </authorList>
    </citation>
    <scope>NUCLEOTIDE SEQUENCE [LARGE SCALE GENOMIC DNA]</scope>
    <source>
        <strain evidence="17">Shaxun</strain>
        <tissue evidence="17">Muscle</tissue>
    </source>
</reference>
<sequence>MQKVAEKLHLNQQQLMDMLTLNHDDLKRYKPDSVKGDILLAVIVAWKKKNSQKYGELEAFEKLKNLLEMYDHREALAELSDGSSVDPPEVTNRSEGAVGGVPPEEPPYPDLTLDSLVEVNYGEQTLSGVIAWIGEIKGIDGHGILAGVELDNSLDVGGTDGTFNGTRCFNCHYGRGLFLPLNRCKPDSRFLTEMQTFTKKEKLTKDDFGGKDCEPVEGQVEPPKNVELYQVGMFKGIQGDHNSCYMDVTLFSMFAYNSVFDAILLYDESTKEDILEIKNVLRRTIVNPLRSIGYVRADYVLHFRDMLSGLSSMKGLRTEEKDPEEFIHALLQELLNAKPFLQISQGQNDTMESFVYQIFLDKKDNLDTSTVSDLLHLSFLQSDLKLAKVPECLIIQLPRYGKKYKLYDWIIPSLEMDINALIRDSPRQCSDCGKLAFIECKDCTPVATDEDRDVIQSFCRDCYLARHKRKRHRITNLSVPLEVTKMFQEIAEKVEEDEIAEKTQHLYPKHRMELFSVVCIETSHYVAFVKTGSGDGEQWVFFDSMADRQGDQHGYNIPEVVHLKNFRQQMESDSLRRDMKRHDFSKYLKRLLSDAYICFYRPVKNRASSHMDTNSQTTHVRSAQGNGGSYSESNQSILQPPNSLGHTDSTYQNTFNQEPTSQQVPQKSSSNQRIEPEERRVMSQGFGDRALSSGQQYDNRLYDQVANISTDKGTHQNTRYEDEIISQTTHVRSAQGNDGHYSESNQSILQPPHSLSHTDSTYQNTFNQEPTSQQVPQKSSSNQRIEPEERRVMSQGFGDRALSHGQQHDNRLYGAGKVTHQNASCADEITDENRMDWESSENRGKCDSSQQSGGPSYYRTPQHSQNSGHLKDHGIDQQSRNDKSNQNIGQLSNNNSDRDSSYLSQDTRVTGVNQSGSRSVNIRSQGVSTEHEYENLKGQRSNSDMETSQQQTSTYPTSTYPPNQKARNKHRNEQQDERWTRQTTPGNSFTTIQDSLDPPQTTGRLLHHFSADGFEVNMTQNIHPQCDSMSPHASLNRDQAGSSKGKSLLTPDEITSKTSQGNQSKGEMKKNSEDDRSGNSQYSELRIDSSASDDVDMKSYYVVHLHDTSLAGRTDF</sequence>
<name>A0A2G8K4U8_STIJA</name>
<dbReference type="GO" id="GO:0004843">
    <property type="term" value="F:cysteine-type deubiquitinase activity"/>
    <property type="evidence" value="ECO:0007669"/>
    <property type="project" value="UniProtKB-EC"/>
</dbReference>
<evidence type="ECO:0000256" key="8">
    <source>
        <dbReference type="ARBA" id="ARBA00022670"/>
    </source>
</evidence>
<feature type="compositionally biased region" description="Basic and acidic residues" evidence="14">
    <location>
        <begin position="835"/>
        <end position="846"/>
    </location>
</feature>
<dbReference type="SMART" id="SM01052">
    <property type="entry name" value="CAP_GLY"/>
    <property type="match status" value="1"/>
</dbReference>
<dbReference type="InterPro" id="IPR038765">
    <property type="entry name" value="Papain-like_cys_pep_sf"/>
</dbReference>
<dbReference type="PANTHER" id="PTHR11830">
    <property type="entry name" value="40S RIBOSOMAL PROTEIN S3A"/>
    <property type="match status" value="1"/>
</dbReference>
<dbReference type="OrthoDB" id="6287070at2759"/>
<dbReference type="GO" id="GO:0005813">
    <property type="term" value="C:centrosome"/>
    <property type="evidence" value="ECO:0007669"/>
    <property type="project" value="UniProtKB-SubCell"/>
</dbReference>
<feature type="region of interest" description="Disordered" evidence="14">
    <location>
        <begin position="79"/>
        <end position="109"/>
    </location>
</feature>
<feature type="compositionally biased region" description="Polar residues" evidence="14">
    <location>
        <begin position="981"/>
        <end position="1003"/>
    </location>
</feature>
<dbReference type="SUPFAM" id="SSF54001">
    <property type="entry name" value="Cysteine proteinases"/>
    <property type="match status" value="1"/>
</dbReference>
<comment type="similarity">
    <text evidence="4">Belongs to the peptidase C19 family.</text>
</comment>
<comment type="subcellular location">
    <subcellularLocation>
        <location evidence="2">Cytoplasm</location>
        <location evidence="2">Cytoskeleton</location>
        <location evidence="2">Microtubule organizing center</location>
        <location evidence="2">Centrosome</location>
    </subcellularLocation>
    <subcellularLocation>
        <location evidence="3">Cytoplasm</location>
        <location evidence="3">Perinuclear region</location>
    </subcellularLocation>
</comment>
<feature type="compositionally biased region" description="Polar residues" evidence="14">
    <location>
        <begin position="729"/>
        <end position="784"/>
    </location>
</feature>
<evidence type="ECO:0000256" key="3">
    <source>
        <dbReference type="ARBA" id="ARBA00004556"/>
    </source>
</evidence>
<keyword evidence="10" id="KW-0833">Ubl conjugation pathway</keyword>
<evidence type="ECO:0000256" key="2">
    <source>
        <dbReference type="ARBA" id="ARBA00004300"/>
    </source>
</evidence>
<keyword evidence="9" id="KW-0479">Metal-binding</keyword>
<evidence type="ECO:0000259" key="15">
    <source>
        <dbReference type="PROSITE" id="PS50235"/>
    </source>
</evidence>
<keyword evidence="6" id="KW-0963">Cytoplasm</keyword>
<keyword evidence="8" id="KW-0645">Protease</keyword>
<dbReference type="PROSITE" id="PS50245">
    <property type="entry name" value="CAP_GLY_2"/>
    <property type="match status" value="1"/>
</dbReference>
<organism evidence="17 18">
    <name type="scientific">Stichopus japonicus</name>
    <name type="common">Sea cucumber</name>
    <dbReference type="NCBI Taxonomy" id="307972"/>
    <lineage>
        <taxon>Eukaryota</taxon>
        <taxon>Metazoa</taxon>
        <taxon>Echinodermata</taxon>
        <taxon>Eleutherozoa</taxon>
        <taxon>Echinozoa</taxon>
        <taxon>Holothuroidea</taxon>
        <taxon>Aspidochirotacea</taxon>
        <taxon>Aspidochirotida</taxon>
        <taxon>Stichopodidae</taxon>
        <taxon>Apostichopus</taxon>
    </lineage>
</organism>
<evidence type="ECO:0000256" key="13">
    <source>
        <dbReference type="ARBA" id="ARBA00022833"/>
    </source>
</evidence>
<feature type="domain" description="USP" evidence="15">
    <location>
        <begin position="235"/>
        <end position="603"/>
    </location>
</feature>